<keyword evidence="3" id="KW-0238">DNA-binding</keyword>
<dbReference type="SUPFAM" id="SSF47459">
    <property type="entry name" value="HLH, helix-loop-helix DNA-binding domain"/>
    <property type="match status" value="1"/>
</dbReference>
<feature type="compositionally biased region" description="Polar residues" evidence="6">
    <location>
        <begin position="36"/>
        <end position="46"/>
    </location>
</feature>
<feature type="region of interest" description="Disordered" evidence="6">
    <location>
        <begin position="334"/>
        <end position="363"/>
    </location>
</feature>
<name>A0A4C2EG00_9SACH</name>
<evidence type="ECO:0000256" key="6">
    <source>
        <dbReference type="SAM" id="MobiDB-lite"/>
    </source>
</evidence>
<feature type="compositionally biased region" description="Polar residues" evidence="6">
    <location>
        <begin position="88"/>
        <end position="101"/>
    </location>
</feature>
<dbReference type="InterPro" id="IPR036638">
    <property type="entry name" value="HLH_DNA-bd_sf"/>
</dbReference>
<organism evidence="8 9">
    <name type="scientific">Zygosaccharomyces mellis</name>
    <dbReference type="NCBI Taxonomy" id="42258"/>
    <lineage>
        <taxon>Eukaryota</taxon>
        <taxon>Fungi</taxon>
        <taxon>Dikarya</taxon>
        <taxon>Ascomycota</taxon>
        <taxon>Saccharomycotina</taxon>
        <taxon>Saccharomycetes</taxon>
        <taxon>Saccharomycetales</taxon>
        <taxon>Saccharomycetaceae</taxon>
        <taxon>Zygosaccharomyces</taxon>
    </lineage>
</organism>
<accession>A0A4C2EG00</accession>
<feature type="compositionally biased region" description="Polar residues" evidence="6">
    <location>
        <begin position="373"/>
        <end position="391"/>
    </location>
</feature>
<dbReference type="Gene3D" id="4.10.280.10">
    <property type="entry name" value="Helix-loop-helix DNA-binding domain"/>
    <property type="match status" value="1"/>
</dbReference>
<gene>
    <name evidence="8" type="primary">RTG3</name>
    <name evidence="8" type="ORF">ZYGM_002175</name>
</gene>
<comment type="subcellular location">
    <subcellularLocation>
        <location evidence="1">Nucleus</location>
    </subcellularLocation>
</comment>
<feature type="compositionally biased region" description="Polar residues" evidence="6">
    <location>
        <begin position="195"/>
        <end position="219"/>
    </location>
</feature>
<dbReference type="PANTHER" id="PTHR45776:SF2">
    <property type="entry name" value="MIP04163P"/>
    <property type="match status" value="1"/>
</dbReference>
<dbReference type="CDD" id="cd11387">
    <property type="entry name" value="bHLHzip_USF_MITF"/>
    <property type="match status" value="1"/>
</dbReference>
<dbReference type="OrthoDB" id="690068at2759"/>
<keyword evidence="4" id="KW-0804">Transcription</keyword>
<evidence type="ECO:0000256" key="2">
    <source>
        <dbReference type="ARBA" id="ARBA00023015"/>
    </source>
</evidence>
<dbReference type="Pfam" id="PF00010">
    <property type="entry name" value="HLH"/>
    <property type="match status" value="1"/>
</dbReference>
<feature type="region of interest" description="Disordered" evidence="6">
    <location>
        <begin position="372"/>
        <end position="391"/>
    </location>
</feature>
<feature type="domain" description="BHLH" evidence="7">
    <location>
        <begin position="250"/>
        <end position="309"/>
    </location>
</feature>
<keyword evidence="2" id="KW-0805">Transcription regulation</keyword>
<dbReference type="FunFam" id="4.10.280.10:FF:000105">
    <property type="entry name" value="Rtg3p"/>
    <property type="match status" value="1"/>
</dbReference>
<dbReference type="PROSITE" id="PS50888">
    <property type="entry name" value="BHLH"/>
    <property type="match status" value="1"/>
</dbReference>
<proteinExistence type="predicted"/>
<dbReference type="GO" id="GO:0000981">
    <property type="term" value="F:DNA-binding transcription factor activity, RNA polymerase II-specific"/>
    <property type="evidence" value="ECO:0007669"/>
    <property type="project" value="TreeGrafter"/>
</dbReference>
<keyword evidence="5" id="KW-0539">Nucleus</keyword>
<evidence type="ECO:0000313" key="8">
    <source>
        <dbReference type="EMBL" id="GCF00899.1"/>
    </source>
</evidence>
<comment type="caution">
    <text evidence="8">The sequence shown here is derived from an EMBL/GenBank/DDBJ whole genome shotgun (WGS) entry which is preliminary data.</text>
</comment>
<dbReference type="SMART" id="SM00353">
    <property type="entry name" value="HLH"/>
    <property type="match status" value="1"/>
</dbReference>
<dbReference type="GO" id="GO:0005634">
    <property type="term" value="C:nucleus"/>
    <property type="evidence" value="ECO:0007669"/>
    <property type="project" value="UniProtKB-SubCell"/>
</dbReference>
<sequence length="434" mass="48558">MMVAPRDEGWEEQQTWESLLNEHMYGGLDFPPQQPYDGNTPAQQHENLPYDIDHDKMEFNQNTSRSGSQLDDQYSLSEEATPLGTLPTGISTMTMSGQNWRDSPADEFRRESIPQQQQQRQQQPLEEPQTQQPPLSEFFTRTDDASLSFADDLGSSLGSSLYTEILTPSYSSSLPYQPQSFNGPASYLSPPTGVRSPSSSLRAPSYLSGSIRNTSANTPRTRHASISNSINNGSEGILPGNISNEDRLKRKREFHNAVERRRRELIKLKIKELGTIVPPSLLNYDSNGKHVKPNKSIILNKTVEYLEYLLQVLEAQEEKKVQLLKTLQELQDKSKATKMQNHKEQQQAPLVTGSTPPNSEVSDLSGKIVHTRANPSQSPLSTVPWTNNQQNLAPTNDDLQQFLSGDLIEAEDNAKLIFGDGNANPADYLLEFDS</sequence>
<keyword evidence="9" id="KW-1185">Reference proteome</keyword>
<dbReference type="EMBL" id="BIMX01000023">
    <property type="protein sequence ID" value="GCF00899.1"/>
    <property type="molecule type" value="Genomic_DNA"/>
</dbReference>
<feature type="compositionally biased region" description="Polar residues" evidence="6">
    <location>
        <begin position="346"/>
        <end position="362"/>
    </location>
</feature>
<feature type="compositionally biased region" description="Basic and acidic residues" evidence="6">
    <location>
        <begin position="334"/>
        <end position="345"/>
    </location>
</feature>
<dbReference type="PANTHER" id="PTHR45776">
    <property type="entry name" value="MIP04163P"/>
    <property type="match status" value="1"/>
</dbReference>
<feature type="compositionally biased region" description="Polar residues" evidence="6">
    <location>
        <begin position="59"/>
        <end position="78"/>
    </location>
</feature>
<feature type="region of interest" description="Disordered" evidence="6">
    <location>
        <begin position="185"/>
        <end position="232"/>
    </location>
</feature>
<evidence type="ECO:0000256" key="4">
    <source>
        <dbReference type="ARBA" id="ARBA00023163"/>
    </source>
</evidence>
<feature type="region of interest" description="Disordered" evidence="6">
    <location>
        <begin position="24"/>
        <end position="136"/>
    </location>
</feature>
<protein>
    <submittedName>
        <fullName evidence="8">BHLH/Zip transcription factor</fullName>
    </submittedName>
</protein>
<dbReference type="Proteomes" id="UP000301737">
    <property type="component" value="Unassembled WGS sequence"/>
</dbReference>
<feature type="compositionally biased region" description="Basic and acidic residues" evidence="6">
    <location>
        <begin position="103"/>
        <end position="112"/>
    </location>
</feature>
<dbReference type="GO" id="GO:0046983">
    <property type="term" value="F:protein dimerization activity"/>
    <property type="evidence" value="ECO:0007669"/>
    <property type="project" value="InterPro"/>
</dbReference>
<evidence type="ECO:0000256" key="5">
    <source>
        <dbReference type="ARBA" id="ARBA00023242"/>
    </source>
</evidence>
<feature type="compositionally biased region" description="Low complexity" evidence="6">
    <location>
        <begin position="114"/>
        <end position="135"/>
    </location>
</feature>
<dbReference type="InterPro" id="IPR011598">
    <property type="entry name" value="bHLH_dom"/>
</dbReference>
<dbReference type="AlphaFoldDB" id="A0A4C2EG00"/>
<evidence type="ECO:0000259" key="7">
    <source>
        <dbReference type="PROSITE" id="PS50888"/>
    </source>
</evidence>
<reference evidence="8 9" key="1">
    <citation type="submission" date="2019-01" db="EMBL/GenBank/DDBJ databases">
        <title>Draft Genome Sequencing of Zygosaccharomyces mellis Ca-7.</title>
        <authorList>
            <person name="Shiwa Y."/>
            <person name="Kanesaki Y."/>
            <person name="Ishige T."/>
            <person name="Mura K."/>
            <person name="Hori T."/>
            <person name="Tamura T."/>
        </authorList>
    </citation>
    <scope>NUCLEOTIDE SEQUENCE [LARGE SCALE GENOMIC DNA]</scope>
    <source>
        <strain evidence="8 9">Ca-7</strain>
    </source>
</reference>
<evidence type="ECO:0000256" key="3">
    <source>
        <dbReference type="ARBA" id="ARBA00023125"/>
    </source>
</evidence>
<evidence type="ECO:0000313" key="9">
    <source>
        <dbReference type="Proteomes" id="UP000301737"/>
    </source>
</evidence>
<evidence type="ECO:0000256" key="1">
    <source>
        <dbReference type="ARBA" id="ARBA00004123"/>
    </source>
</evidence>
<dbReference type="GO" id="GO:0000978">
    <property type="term" value="F:RNA polymerase II cis-regulatory region sequence-specific DNA binding"/>
    <property type="evidence" value="ECO:0007669"/>
    <property type="project" value="TreeGrafter"/>
</dbReference>